<dbReference type="Proteomes" id="UP000183208">
    <property type="component" value="Unassembled WGS sequence"/>
</dbReference>
<organism evidence="1 2">
    <name type="scientific">Bradyrhizobium lablabi</name>
    <dbReference type="NCBI Taxonomy" id="722472"/>
    <lineage>
        <taxon>Bacteria</taxon>
        <taxon>Pseudomonadati</taxon>
        <taxon>Pseudomonadota</taxon>
        <taxon>Alphaproteobacteria</taxon>
        <taxon>Hyphomicrobiales</taxon>
        <taxon>Nitrobacteraceae</taxon>
        <taxon>Bradyrhizobium</taxon>
    </lineage>
</organism>
<name>A0A1H5GZD5_9BRAD</name>
<protein>
    <submittedName>
        <fullName evidence="1">Uncharacterized protein</fullName>
    </submittedName>
</protein>
<sequence length="189" mass="21660">MRILCFVQFVLRLFGCSSQTRLHACRRGAKSKPSRIYEKITRRFAAWRPDAGRSSHIQRCKYRAKHRRERGRLATDEAKTKCRERCSDRLARQARSCYRATPSAVSEQFSELIGCPISKSLTTCCVCFKLRSLPSTGVTRLQRYCEPLRHPRAPSLSLAGVRLVITDHAMGLPVLRTLSLCTCRRQYPV</sequence>
<accession>A0A1H5GZD5</accession>
<dbReference type="EMBL" id="FNTI01000001">
    <property type="protein sequence ID" value="SEE21010.1"/>
    <property type="molecule type" value="Genomic_DNA"/>
</dbReference>
<proteinExistence type="predicted"/>
<evidence type="ECO:0000313" key="2">
    <source>
        <dbReference type="Proteomes" id="UP000183208"/>
    </source>
</evidence>
<gene>
    <name evidence="1" type="ORF">SAMN05444171_6663</name>
</gene>
<reference evidence="1 2" key="1">
    <citation type="submission" date="2016-10" db="EMBL/GenBank/DDBJ databases">
        <authorList>
            <person name="de Groot N.N."/>
        </authorList>
    </citation>
    <scope>NUCLEOTIDE SEQUENCE [LARGE SCALE GENOMIC DNA]</scope>
    <source>
        <strain evidence="1 2">GAS522</strain>
    </source>
</reference>
<evidence type="ECO:0000313" key="1">
    <source>
        <dbReference type="EMBL" id="SEE21010.1"/>
    </source>
</evidence>
<dbReference type="AlphaFoldDB" id="A0A1H5GZD5"/>